<feature type="domain" description="Serine aminopeptidase S33" evidence="1">
    <location>
        <begin position="183"/>
        <end position="389"/>
    </location>
</feature>
<keyword evidence="2" id="KW-0378">Hydrolase</keyword>
<dbReference type="RefSeq" id="WP_189650786.1">
    <property type="nucleotide sequence ID" value="NZ_BMRC01000015.1"/>
</dbReference>
<gene>
    <name evidence="2" type="ORF">ACFFV7_36515</name>
</gene>
<reference evidence="2 3" key="1">
    <citation type="submission" date="2024-09" db="EMBL/GenBank/DDBJ databases">
        <authorList>
            <person name="Sun Q."/>
            <person name="Mori K."/>
        </authorList>
    </citation>
    <scope>NUCLEOTIDE SEQUENCE [LARGE SCALE GENOMIC DNA]</scope>
    <source>
        <strain evidence="2 3">CCM 3426</strain>
    </source>
</reference>
<protein>
    <submittedName>
        <fullName evidence="2">Serine aminopeptidase domain-containing protein</fullName>
    </submittedName>
</protein>
<evidence type="ECO:0000313" key="2">
    <source>
        <dbReference type="EMBL" id="MFB9206746.1"/>
    </source>
</evidence>
<dbReference type="InterPro" id="IPR053145">
    <property type="entry name" value="AB_hydrolase_Est10"/>
</dbReference>
<dbReference type="InterPro" id="IPR022742">
    <property type="entry name" value="Hydrolase_4"/>
</dbReference>
<keyword evidence="3" id="KW-1185">Reference proteome</keyword>
<keyword evidence="2" id="KW-0031">Aminopeptidase</keyword>
<dbReference type="SUPFAM" id="SSF53474">
    <property type="entry name" value="alpha/beta-Hydrolases"/>
    <property type="match status" value="1"/>
</dbReference>
<evidence type="ECO:0000313" key="3">
    <source>
        <dbReference type="Proteomes" id="UP001589647"/>
    </source>
</evidence>
<dbReference type="GO" id="GO:0004177">
    <property type="term" value="F:aminopeptidase activity"/>
    <property type="evidence" value="ECO:0007669"/>
    <property type="project" value="UniProtKB-KW"/>
</dbReference>
<organism evidence="2 3">
    <name type="scientific">Nonomuraea spiralis</name>
    <dbReference type="NCBI Taxonomy" id="46182"/>
    <lineage>
        <taxon>Bacteria</taxon>
        <taxon>Bacillati</taxon>
        <taxon>Actinomycetota</taxon>
        <taxon>Actinomycetes</taxon>
        <taxon>Streptosporangiales</taxon>
        <taxon>Streptosporangiaceae</taxon>
        <taxon>Nonomuraea</taxon>
    </lineage>
</organism>
<dbReference type="Gene3D" id="3.40.50.1820">
    <property type="entry name" value="alpha/beta hydrolase"/>
    <property type="match status" value="1"/>
</dbReference>
<dbReference type="InterPro" id="IPR029058">
    <property type="entry name" value="AB_hydrolase_fold"/>
</dbReference>
<dbReference type="Pfam" id="PF12146">
    <property type="entry name" value="Hydrolase_4"/>
    <property type="match status" value="1"/>
</dbReference>
<dbReference type="EMBL" id="JBHMEI010000039">
    <property type="protein sequence ID" value="MFB9206746.1"/>
    <property type="molecule type" value="Genomic_DNA"/>
</dbReference>
<dbReference type="PANTHER" id="PTHR43265:SF1">
    <property type="entry name" value="ESTERASE ESTD"/>
    <property type="match status" value="1"/>
</dbReference>
<keyword evidence="2" id="KW-0645">Protease</keyword>
<accession>A0ABV5IQF3</accession>
<sequence>MTTETDPAAIATAIVEMARSGRFADIETLFAPRLRAAVSAETLQVAWESQLSRIGTISAIGTPVSEPAPDGWVTATGKAELVKVSVPVTYERGGLTVVMAVDETGLLQDLRLAPPLAEPWTPPPYARRKRFDEHEVTVGAGALAVPGTLSLPRGRGPWPAVVLLSGGGPFDRDATSGPNKPLKDLAWGLAGRGVAVLRFDKVTHTHAAEVAADRGFTMSDEYVPHAVAAIRLLQGHPAVDAARVFVAGHSMGGKVAPRVAAAEPSVAGLVLLAGDTQPMHQAAVRVVRHLASLDPGAQAAVEAITRQAARVDSPQLSAETPAAELPFGFSGAYWLDLRGYDPVATAAALDKPMLILQGGRDYQVTVADDLAGWQAGLDHRTDVTIRVYDADDHLFFPGSGPSTPADYDRPQHVDAAVVTDIADWLASRQPAIARLLSPFKR</sequence>
<name>A0ABV5IQF3_9ACTN</name>
<evidence type="ECO:0000259" key="1">
    <source>
        <dbReference type="Pfam" id="PF12146"/>
    </source>
</evidence>
<comment type="caution">
    <text evidence="2">The sequence shown here is derived from an EMBL/GenBank/DDBJ whole genome shotgun (WGS) entry which is preliminary data.</text>
</comment>
<dbReference type="Proteomes" id="UP001589647">
    <property type="component" value="Unassembled WGS sequence"/>
</dbReference>
<dbReference type="PANTHER" id="PTHR43265">
    <property type="entry name" value="ESTERASE ESTD"/>
    <property type="match status" value="1"/>
</dbReference>
<proteinExistence type="predicted"/>